<feature type="transmembrane region" description="Helical" evidence="1">
    <location>
        <begin position="7"/>
        <end position="34"/>
    </location>
</feature>
<dbReference type="InterPro" id="IPR020144">
    <property type="entry name" value="SpoVAB"/>
</dbReference>
<organism evidence="2 3">
    <name type="scientific">Bacillus thuringiensis subsp. tolworthi</name>
    <dbReference type="NCBI Taxonomy" id="1442"/>
    <lineage>
        <taxon>Bacteria</taxon>
        <taxon>Bacillati</taxon>
        <taxon>Bacillota</taxon>
        <taxon>Bacilli</taxon>
        <taxon>Bacillales</taxon>
        <taxon>Bacillaceae</taxon>
        <taxon>Bacillus</taxon>
        <taxon>Bacillus cereus group</taxon>
    </lineage>
</organism>
<accession>A0A9W4ET92</accession>
<reference evidence="2 3" key="1">
    <citation type="submission" date="2015-05" db="EMBL/GenBank/DDBJ databases">
        <title>Whole genome sequence of Bacillus thuringiensis serovar tolworthi Pasteur Institute Standard strain.</title>
        <authorList>
            <person name="Kanda K."/>
            <person name="Nakashima K."/>
            <person name="Nagano Y."/>
        </authorList>
    </citation>
    <scope>NUCLEOTIDE SEQUENCE [LARGE SCALE GENOMIC DNA]</scope>
    <source>
        <strain evidence="2 3">Pasteur Institute Standard strain</strain>
    </source>
</reference>
<keyword evidence="1" id="KW-0472">Membrane</keyword>
<feature type="transmembrane region" description="Helical" evidence="1">
    <location>
        <begin position="116"/>
        <end position="138"/>
    </location>
</feature>
<evidence type="ECO:0000313" key="3">
    <source>
        <dbReference type="Proteomes" id="UP000055316"/>
    </source>
</evidence>
<keyword evidence="1" id="KW-0812">Transmembrane</keyword>
<evidence type="ECO:0000313" key="2">
    <source>
        <dbReference type="EMBL" id="BAR82544.1"/>
    </source>
</evidence>
<dbReference type="AlphaFoldDB" id="A0A9W4ET92"/>
<proteinExistence type="predicted"/>
<name>A0A9W4ET92_BACTO</name>
<gene>
    <name evidence="2" type="ORF">KNN_01698</name>
</gene>
<dbReference type="EMBL" id="AP014864">
    <property type="protein sequence ID" value="BAR82544.1"/>
    <property type="molecule type" value="Genomic_DNA"/>
</dbReference>
<sequence>MPMIESGFVILIGLAGGIAVGSGYVAFLAVLGIIPRLAQLTRSGKHIQYFEWAVIAGTLTGAWCSLKNITFQTSQYWLVILGIFCGTFIGMLAAALTEVLNVLPILAKRVGVEGKIIVLLVALVLGKVIGSLFHWIYFVK</sequence>
<feature type="transmembrane region" description="Helical" evidence="1">
    <location>
        <begin position="76"/>
        <end position="96"/>
    </location>
</feature>
<dbReference type="Pfam" id="PF13782">
    <property type="entry name" value="SpoVAB"/>
    <property type="match status" value="1"/>
</dbReference>
<evidence type="ECO:0000256" key="1">
    <source>
        <dbReference type="SAM" id="Phobius"/>
    </source>
</evidence>
<keyword evidence="1" id="KW-1133">Transmembrane helix</keyword>
<dbReference type="Proteomes" id="UP000055316">
    <property type="component" value="Chromosome"/>
</dbReference>
<protein>
    <submittedName>
        <fullName evidence="2">Stage V sporulation protein AB</fullName>
    </submittedName>
</protein>